<dbReference type="EMBL" id="MK072256">
    <property type="protein sequence ID" value="AYV81050.1"/>
    <property type="molecule type" value="Genomic_DNA"/>
</dbReference>
<sequence length="65" mass="7870">MTSKTKQEQEQEQQAIISKDKLDIIDELMQKYNHRQWLMNKIGVIQSFTYPKTIVMPITIRYMYC</sequence>
<accession>A0A3G5A1P7</accession>
<organism evidence="1">
    <name type="scientific">Harvfovirus sp</name>
    <dbReference type="NCBI Taxonomy" id="2487768"/>
    <lineage>
        <taxon>Viruses</taxon>
        <taxon>Varidnaviria</taxon>
        <taxon>Bamfordvirae</taxon>
        <taxon>Nucleocytoviricota</taxon>
        <taxon>Megaviricetes</taxon>
        <taxon>Imitervirales</taxon>
        <taxon>Mimiviridae</taxon>
        <taxon>Klosneuvirinae</taxon>
    </lineage>
</organism>
<evidence type="ECO:0000313" key="1">
    <source>
        <dbReference type="EMBL" id="AYV81050.1"/>
    </source>
</evidence>
<proteinExistence type="predicted"/>
<gene>
    <name evidence="1" type="ORF">Harvfovirus14_31</name>
</gene>
<name>A0A3G5A1P7_9VIRU</name>
<protein>
    <submittedName>
        <fullName evidence="1">Uncharacterized protein</fullName>
    </submittedName>
</protein>
<reference evidence="1" key="1">
    <citation type="submission" date="2018-10" db="EMBL/GenBank/DDBJ databases">
        <title>Hidden diversity of soil giant viruses.</title>
        <authorList>
            <person name="Schulz F."/>
            <person name="Alteio L."/>
            <person name="Goudeau D."/>
            <person name="Ryan E.M."/>
            <person name="Malmstrom R.R."/>
            <person name="Blanchard J."/>
            <person name="Woyke T."/>
        </authorList>
    </citation>
    <scope>NUCLEOTIDE SEQUENCE</scope>
    <source>
        <strain evidence="1">HAV1</strain>
    </source>
</reference>